<evidence type="ECO:0000256" key="1">
    <source>
        <dbReference type="SAM" id="MobiDB-lite"/>
    </source>
</evidence>
<feature type="compositionally biased region" description="Low complexity" evidence="1">
    <location>
        <begin position="13"/>
        <end position="30"/>
    </location>
</feature>
<reference evidence="3" key="1">
    <citation type="submission" date="2014-08" db="EMBL/GenBank/DDBJ databases">
        <authorList>
            <person name="Moulin L."/>
        </authorList>
    </citation>
    <scope>NUCLEOTIDE SEQUENCE [LARGE SCALE GENOMIC DNA]</scope>
</reference>
<accession>A0A090FFU0</accession>
<name>A0A090FFU0_MESPL</name>
<dbReference type="Proteomes" id="UP000045285">
    <property type="component" value="Unassembled WGS sequence"/>
</dbReference>
<organism evidence="2 3">
    <name type="scientific">Mesorhizobium plurifarium</name>
    <dbReference type="NCBI Taxonomy" id="69974"/>
    <lineage>
        <taxon>Bacteria</taxon>
        <taxon>Pseudomonadati</taxon>
        <taxon>Pseudomonadota</taxon>
        <taxon>Alphaproteobacteria</taxon>
        <taxon>Hyphomicrobiales</taxon>
        <taxon>Phyllobacteriaceae</taxon>
        <taxon>Mesorhizobium</taxon>
    </lineage>
</organism>
<evidence type="ECO:0000313" key="2">
    <source>
        <dbReference type="EMBL" id="CDX17880.1"/>
    </source>
</evidence>
<dbReference type="EMBL" id="CCMZ01000018">
    <property type="protein sequence ID" value="CDX17880.1"/>
    <property type="molecule type" value="Genomic_DNA"/>
</dbReference>
<keyword evidence="3" id="KW-1185">Reference proteome</keyword>
<sequence length="84" mass="8948">MVSAFIATSPGDRSLPSRSGQKSSSSSSSRNETEHDVLAGMSFVKEHRIEISVEPLNGEIEWSTEVVGIFPNEAIMRLVGAAAA</sequence>
<gene>
    <name evidence="2" type="ORF">MPL3356_250014</name>
</gene>
<feature type="region of interest" description="Disordered" evidence="1">
    <location>
        <begin position="1"/>
        <end position="36"/>
    </location>
</feature>
<proteinExistence type="predicted"/>
<evidence type="ECO:0000313" key="3">
    <source>
        <dbReference type="Proteomes" id="UP000045285"/>
    </source>
</evidence>
<dbReference type="AlphaFoldDB" id="A0A090FFU0"/>
<protein>
    <submittedName>
        <fullName evidence="2">Transposase</fullName>
    </submittedName>
</protein>